<evidence type="ECO:0000259" key="5">
    <source>
        <dbReference type="PROSITE" id="PS51910"/>
    </source>
</evidence>
<dbReference type="SUPFAM" id="SSF51445">
    <property type="entry name" value="(Trans)glycosidases"/>
    <property type="match status" value="1"/>
</dbReference>
<evidence type="ECO:0000313" key="7">
    <source>
        <dbReference type="Proteomes" id="UP001642487"/>
    </source>
</evidence>
<gene>
    <name evidence="6" type="ORF">CITCOLO1_LOCUS11133</name>
</gene>
<comment type="similarity">
    <text evidence="1">Belongs to the glycosyl hydrolase 18 family.</text>
</comment>
<dbReference type="InterPro" id="IPR011583">
    <property type="entry name" value="Chitinase_II/V-like_cat"/>
</dbReference>
<organism evidence="6 7">
    <name type="scientific">Citrullus colocynthis</name>
    <name type="common">colocynth</name>
    <dbReference type="NCBI Taxonomy" id="252529"/>
    <lineage>
        <taxon>Eukaryota</taxon>
        <taxon>Viridiplantae</taxon>
        <taxon>Streptophyta</taxon>
        <taxon>Embryophyta</taxon>
        <taxon>Tracheophyta</taxon>
        <taxon>Spermatophyta</taxon>
        <taxon>Magnoliopsida</taxon>
        <taxon>eudicotyledons</taxon>
        <taxon>Gunneridae</taxon>
        <taxon>Pentapetalae</taxon>
        <taxon>rosids</taxon>
        <taxon>fabids</taxon>
        <taxon>Cucurbitales</taxon>
        <taxon>Cucurbitaceae</taxon>
        <taxon>Benincaseae</taxon>
        <taxon>Citrullus</taxon>
    </lineage>
</organism>
<feature type="compositionally biased region" description="Basic residues" evidence="3">
    <location>
        <begin position="1"/>
        <end position="16"/>
    </location>
</feature>
<dbReference type="InterPro" id="IPR029070">
    <property type="entry name" value="Chitinase_insertion_sf"/>
</dbReference>
<dbReference type="PROSITE" id="PS51910">
    <property type="entry name" value="GH18_2"/>
    <property type="match status" value="1"/>
</dbReference>
<dbReference type="Pfam" id="PF00704">
    <property type="entry name" value="Glyco_hydro_18"/>
    <property type="match status" value="1"/>
</dbReference>
<feature type="transmembrane region" description="Helical" evidence="4">
    <location>
        <begin position="36"/>
        <end position="55"/>
    </location>
</feature>
<dbReference type="SMART" id="SM00636">
    <property type="entry name" value="Glyco_18"/>
    <property type="match status" value="1"/>
</dbReference>
<evidence type="ECO:0000256" key="4">
    <source>
        <dbReference type="SAM" id="Phobius"/>
    </source>
</evidence>
<dbReference type="PANTHER" id="PTHR46066">
    <property type="entry name" value="CHITINASE DOMAIN-CONTAINING PROTEIN 1 FAMILY MEMBER"/>
    <property type="match status" value="1"/>
</dbReference>
<dbReference type="PANTHER" id="PTHR46066:SF2">
    <property type="entry name" value="CHITINASE DOMAIN-CONTAINING PROTEIN 1"/>
    <property type="match status" value="1"/>
</dbReference>
<evidence type="ECO:0000313" key="6">
    <source>
        <dbReference type="EMBL" id="CAK9319140.1"/>
    </source>
</evidence>
<keyword evidence="4" id="KW-0472">Membrane</keyword>
<dbReference type="Gene3D" id="3.20.20.80">
    <property type="entry name" value="Glycosidases"/>
    <property type="match status" value="1"/>
</dbReference>
<keyword evidence="7" id="KW-1185">Reference proteome</keyword>
<sequence>MAKKRDRRAVPSRRKNQVVSSDQPDVVADSSSDRRLIIIFLVFFVISPAISVLVYHKYTSTGAFSGASVFERGLVKTDISYQEILAEHSNVAGNVSRRHYDYPALAYITPWNSRGYDMAKRFNSKFTHLSPVWYDLKSQGSHLVLEGRHNADEEWISELRLTGDALVLPRVAVEASPRDLLRKKKLKDKAIDLIVTECKEMGYDGIVLESWSRWVTHGILRDPDMRKLALKFIRQLGNALHSELESTRSKQPLQLVYVIGPPHSEILEEHDFGPEDVQSLNDAVDGFSLMTYDYSGPHNPGPNAPVNWIRSTLRLLLGTKDISLVQHKASKIFLGINFYGYDFSLSGGGGAITGRDYVSLLEKYKPVVQWEDISSEHFFLYADYNRNKHAVFYPSLKSIVIRLEIARSFGTGISIWEIGQGLDYFFDLL</sequence>
<keyword evidence="4" id="KW-1133">Transmembrane helix</keyword>
<dbReference type="CDD" id="cd02876">
    <property type="entry name" value="GH18_SI-CLP"/>
    <property type="match status" value="1"/>
</dbReference>
<feature type="region of interest" description="Disordered" evidence="3">
    <location>
        <begin position="1"/>
        <end position="27"/>
    </location>
</feature>
<evidence type="ECO:0000256" key="3">
    <source>
        <dbReference type="SAM" id="MobiDB-lite"/>
    </source>
</evidence>
<feature type="domain" description="GH18" evidence="5">
    <location>
        <begin position="102"/>
        <end position="429"/>
    </location>
</feature>
<evidence type="ECO:0000256" key="2">
    <source>
        <dbReference type="ARBA" id="ARBA00040976"/>
    </source>
</evidence>
<name>A0ABP0YF78_9ROSI</name>
<proteinExistence type="inferred from homology"/>
<dbReference type="InterPro" id="IPR001223">
    <property type="entry name" value="Glyco_hydro18_cat"/>
</dbReference>
<dbReference type="EMBL" id="OZ021737">
    <property type="protein sequence ID" value="CAK9319140.1"/>
    <property type="molecule type" value="Genomic_DNA"/>
</dbReference>
<reference evidence="6 7" key="1">
    <citation type="submission" date="2024-03" db="EMBL/GenBank/DDBJ databases">
        <authorList>
            <person name="Gkanogiannis A."/>
            <person name="Becerra Lopez-Lavalle L."/>
        </authorList>
    </citation>
    <scope>NUCLEOTIDE SEQUENCE [LARGE SCALE GENOMIC DNA]</scope>
</reference>
<dbReference type="Proteomes" id="UP001642487">
    <property type="component" value="Chromosome 3"/>
</dbReference>
<dbReference type="InterPro" id="IPR017853">
    <property type="entry name" value="GH"/>
</dbReference>
<keyword evidence="4" id="KW-0812">Transmembrane</keyword>
<accession>A0ABP0YF78</accession>
<dbReference type="Gene3D" id="3.10.50.10">
    <property type="match status" value="1"/>
</dbReference>
<protein>
    <recommendedName>
        <fullName evidence="2">Chitinase domain-containing protein 1</fullName>
    </recommendedName>
</protein>
<evidence type="ECO:0000256" key="1">
    <source>
        <dbReference type="ARBA" id="ARBA00009336"/>
    </source>
</evidence>